<evidence type="ECO:0000313" key="6">
    <source>
        <dbReference type="EMBL" id="WCT74335.1"/>
    </source>
</evidence>
<name>A0ABY7TPP0_9SPHN</name>
<dbReference type="Pfam" id="PF25917">
    <property type="entry name" value="BSH_RND"/>
    <property type="match status" value="1"/>
</dbReference>
<dbReference type="RefSeq" id="WP_273689293.1">
    <property type="nucleotide sequence ID" value="NZ_CP117411.1"/>
</dbReference>
<dbReference type="Gene3D" id="2.40.50.100">
    <property type="match status" value="1"/>
</dbReference>
<proteinExistence type="predicted"/>
<dbReference type="InterPro" id="IPR030190">
    <property type="entry name" value="MacA_alpha-hairpin_sf"/>
</dbReference>
<keyword evidence="2" id="KW-1133">Transmembrane helix</keyword>
<dbReference type="InterPro" id="IPR058634">
    <property type="entry name" value="AaeA-lik-b-barrel"/>
</dbReference>
<keyword evidence="2" id="KW-0812">Transmembrane</keyword>
<dbReference type="Pfam" id="PF25876">
    <property type="entry name" value="HH_MFP_RND"/>
    <property type="match status" value="1"/>
</dbReference>
<dbReference type="SUPFAM" id="SSF111369">
    <property type="entry name" value="HlyD-like secretion proteins"/>
    <property type="match status" value="3"/>
</dbReference>
<evidence type="ECO:0000259" key="3">
    <source>
        <dbReference type="Pfam" id="PF25876"/>
    </source>
</evidence>
<protein>
    <submittedName>
        <fullName evidence="6">HlyD family efflux transporter periplasmic adaptor subunit</fullName>
    </submittedName>
</protein>
<reference evidence="6 7" key="1">
    <citation type="submission" date="2023-02" db="EMBL/GenBank/DDBJ databases">
        <title>Genome sequence of Sphingomonas naphthae.</title>
        <authorList>
            <person name="Kim S."/>
            <person name="Heo J."/>
            <person name="Kwon S.-W."/>
        </authorList>
    </citation>
    <scope>NUCLEOTIDE SEQUENCE [LARGE SCALE GENOMIC DNA]</scope>
    <source>
        <strain evidence="6 7">KACC 18716</strain>
    </source>
</reference>
<evidence type="ECO:0000259" key="5">
    <source>
        <dbReference type="Pfam" id="PF25963"/>
    </source>
</evidence>
<keyword evidence="2" id="KW-0472">Membrane</keyword>
<dbReference type="PANTHER" id="PTHR30386:SF19">
    <property type="entry name" value="MULTIDRUG EXPORT PROTEIN EMRA-RELATED"/>
    <property type="match status" value="1"/>
</dbReference>
<sequence>MADDQTPEATEAETAAASEAKGARRKKLLIILAIVVAAVAVIYLLLNWLVFSRHVSTDNAYVAAESAQITPLVGGQVIEVAVSDTSVVKRGQLLLRIDDADAKIAVAQAQADLAAAERRYGQTAATGDALAAQVKARDADIGRMQAQLKVATADLDSAQVNYDRRRALVGEGAVSGDELTSATRALETARANVVLARAAIAQSEAARASAVQERAANTALTRGTTQSTAPEVLTARARLDQARLDLSRTTIRAPMDGVVARRQVQVGQRLAAGTVAMTVVPVDRLYVDANYKEGQLGKVRIGQRAEITSDLYGGDVVYHGTVVGLAGGTGAAFSLIPAQNATGNWIKVVQRLPVRIQLDPKELRDHPLRVGLSMDVEIDVASDR</sequence>
<dbReference type="InterPro" id="IPR050739">
    <property type="entry name" value="MFP"/>
</dbReference>
<feature type="domain" description="p-hydroxybenzoic acid efflux pump subunit AaeA-like beta-barrel" evidence="5">
    <location>
        <begin position="285"/>
        <end position="377"/>
    </location>
</feature>
<comment type="subcellular location">
    <subcellularLocation>
        <location evidence="1">Cell envelope</location>
    </subcellularLocation>
</comment>
<dbReference type="Pfam" id="PF25963">
    <property type="entry name" value="Beta-barrel_AAEA"/>
    <property type="match status" value="1"/>
</dbReference>
<dbReference type="Proteomes" id="UP001220395">
    <property type="component" value="Chromosome"/>
</dbReference>
<dbReference type="EMBL" id="CP117411">
    <property type="protein sequence ID" value="WCT74335.1"/>
    <property type="molecule type" value="Genomic_DNA"/>
</dbReference>
<dbReference type="Gene3D" id="1.10.287.470">
    <property type="entry name" value="Helix hairpin bin"/>
    <property type="match status" value="1"/>
</dbReference>
<dbReference type="InterPro" id="IPR058624">
    <property type="entry name" value="MdtA-like_HH"/>
</dbReference>
<dbReference type="InterPro" id="IPR058625">
    <property type="entry name" value="MdtA-like_BSH"/>
</dbReference>
<gene>
    <name evidence="6" type="ORF">PQ455_03650</name>
</gene>
<feature type="domain" description="Multidrug resistance protein MdtA-like alpha-helical hairpin" evidence="3">
    <location>
        <begin position="144"/>
        <end position="203"/>
    </location>
</feature>
<evidence type="ECO:0000313" key="7">
    <source>
        <dbReference type="Proteomes" id="UP001220395"/>
    </source>
</evidence>
<feature type="domain" description="Multidrug resistance protein MdtA-like barrel-sandwich hybrid" evidence="4">
    <location>
        <begin position="66"/>
        <end position="280"/>
    </location>
</feature>
<dbReference type="PANTHER" id="PTHR30386">
    <property type="entry name" value="MEMBRANE FUSION SUBUNIT OF EMRAB-TOLC MULTIDRUG EFFLUX PUMP"/>
    <property type="match status" value="1"/>
</dbReference>
<accession>A0ABY7TPP0</accession>
<evidence type="ECO:0000259" key="4">
    <source>
        <dbReference type="Pfam" id="PF25917"/>
    </source>
</evidence>
<organism evidence="6 7">
    <name type="scientific">Sphingomonas naphthae</name>
    <dbReference type="NCBI Taxonomy" id="1813468"/>
    <lineage>
        <taxon>Bacteria</taxon>
        <taxon>Pseudomonadati</taxon>
        <taxon>Pseudomonadota</taxon>
        <taxon>Alphaproteobacteria</taxon>
        <taxon>Sphingomonadales</taxon>
        <taxon>Sphingomonadaceae</taxon>
        <taxon>Sphingomonas</taxon>
    </lineage>
</organism>
<evidence type="ECO:0000256" key="1">
    <source>
        <dbReference type="ARBA" id="ARBA00004196"/>
    </source>
</evidence>
<dbReference type="Gene3D" id="2.40.30.170">
    <property type="match status" value="1"/>
</dbReference>
<feature type="transmembrane region" description="Helical" evidence="2">
    <location>
        <begin position="28"/>
        <end position="51"/>
    </location>
</feature>
<keyword evidence="7" id="KW-1185">Reference proteome</keyword>
<evidence type="ECO:0000256" key="2">
    <source>
        <dbReference type="SAM" id="Phobius"/>
    </source>
</evidence>
<dbReference type="Gene3D" id="6.10.140.1990">
    <property type="match status" value="1"/>
</dbReference>